<dbReference type="KEGG" id="nio:NITINOP_0037"/>
<dbReference type="EMBL" id="LN885086">
    <property type="protein sequence ID" value="CUQ65014.1"/>
    <property type="molecule type" value="Genomic_DNA"/>
</dbReference>
<dbReference type="AlphaFoldDB" id="A0A0S4KRK3"/>
<accession>A0A0S4KRK3</accession>
<keyword evidence="2" id="KW-1185">Reference proteome</keyword>
<name>A0A0S4KRK3_9BACT</name>
<sequence length="24" mass="2744">MYSQESEGDLGHPGRLTAQRLVWL</sequence>
<gene>
    <name evidence="1" type="ORF">NITINOP_0037</name>
</gene>
<evidence type="ECO:0000313" key="2">
    <source>
        <dbReference type="Proteomes" id="UP000066284"/>
    </source>
</evidence>
<protein>
    <submittedName>
        <fullName evidence="1">Uncharacterized protein</fullName>
    </submittedName>
</protein>
<organism evidence="1 2">
    <name type="scientific">Candidatus Nitrospira inopinata</name>
    <dbReference type="NCBI Taxonomy" id="1715989"/>
    <lineage>
        <taxon>Bacteria</taxon>
        <taxon>Pseudomonadati</taxon>
        <taxon>Nitrospirota</taxon>
        <taxon>Nitrospiria</taxon>
        <taxon>Nitrospirales</taxon>
        <taxon>Nitrospiraceae</taxon>
        <taxon>Nitrospira</taxon>
    </lineage>
</organism>
<dbReference type="Proteomes" id="UP000066284">
    <property type="component" value="Chromosome 1"/>
</dbReference>
<evidence type="ECO:0000313" key="1">
    <source>
        <dbReference type="EMBL" id="CUQ65014.1"/>
    </source>
</evidence>
<proteinExistence type="predicted"/>
<reference evidence="2" key="1">
    <citation type="submission" date="2015-09" db="EMBL/GenBank/DDBJ databases">
        <authorList>
            <person name="Daims H."/>
        </authorList>
    </citation>
    <scope>NUCLEOTIDE SEQUENCE [LARGE SCALE GENOMIC DNA]</scope>
</reference>